<reference evidence="5" key="1">
    <citation type="submission" date="2019-08" db="EMBL/GenBank/DDBJ databases">
        <title>Limnoglobus roseus gen. nov., sp. nov., a novel freshwater planctomycete with a giant genome from the family Gemmataceae.</title>
        <authorList>
            <person name="Kulichevskaya I.S."/>
            <person name="Naumoff D.G."/>
            <person name="Miroshnikov K."/>
            <person name="Ivanova A."/>
            <person name="Philippov D.A."/>
            <person name="Hakobyan A."/>
            <person name="Rijpstra I.C."/>
            <person name="Sinninghe Damste J.S."/>
            <person name="Liesack W."/>
            <person name="Dedysh S.N."/>
        </authorList>
    </citation>
    <scope>NUCLEOTIDE SEQUENCE [LARGE SCALE GENOMIC DNA]</scope>
    <source>
        <strain evidence="5">PX52</strain>
    </source>
</reference>
<feature type="compositionally biased region" description="Basic and acidic residues" evidence="1">
    <location>
        <begin position="1171"/>
        <end position="1180"/>
    </location>
</feature>
<evidence type="ECO:0000256" key="1">
    <source>
        <dbReference type="SAM" id="MobiDB-lite"/>
    </source>
</evidence>
<evidence type="ECO:0000259" key="3">
    <source>
        <dbReference type="PROSITE" id="PS50234"/>
    </source>
</evidence>
<gene>
    <name evidence="4" type="ORF">PX52LOC_05284</name>
</gene>
<dbReference type="OrthoDB" id="9781333at2"/>
<feature type="transmembrane region" description="Helical" evidence="2">
    <location>
        <begin position="6"/>
        <end position="26"/>
    </location>
</feature>
<dbReference type="Pfam" id="PF00092">
    <property type="entry name" value="VWA"/>
    <property type="match status" value="1"/>
</dbReference>
<dbReference type="SMART" id="SM00327">
    <property type="entry name" value="VWA"/>
    <property type="match status" value="2"/>
</dbReference>
<dbReference type="KEGG" id="lrs:PX52LOC_05284"/>
<dbReference type="Pfam" id="PF13519">
    <property type="entry name" value="VWA_2"/>
    <property type="match status" value="1"/>
</dbReference>
<dbReference type="EMBL" id="CP042425">
    <property type="protein sequence ID" value="QEL18266.1"/>
    <property type="molecule type" value="Genomic_DNA"/>
</dbReference>
<evidence type="ECO:0000313" key="5">
    <source>
        <dbReference type="Proteomes" id="UP000324974"/>
    </source>
</evidence>
<dbReference type="SUPFAM" id="SSF52317">
    <property type="entry name" value="Class I glutamine amidotransferase-like"/>
    <property type="match status" value="1"/>
</dbReference>
<proteinExistence type="predicted"/>
<organism evidence="4 5">
    <name type="scientific">Limnoglobus roseus</name>
    <dbReference type="NCBI Taxonomy" id="2598579"/>
    <lineage>
        <taxon>Bacteria</taxon>
        <taxon>Pseudomonadati</taxon>
        <taxon>Planctomycetota</taxon>
        <taxon>Planctomycetia</taxon>
        <taxon>Gemmatales</taxon>
        <taxon>Gemmataceae</taxon>
        <taxon>Limnoglobus</taxon>
    </lineage>
</organism>
<feature type="compositionally biased region" description="Basic and acidic residues" evidence="1">
    <location>
        <begin position="1193"/>
        <end position="1206"/>
    </location>
</feature>
<dbReference type="PANTHER" id="PTHR37947:SF2">
    <property type="entry name" value="VON WILLEBRAND FACTOR TYPE A"/>
    <property type="match status" value="1"/>
</dbReference>
<dbReference type="PANTHER" id="PTHR37947">
    <property type="entry name" value="BLL2462 PROTEIN"/>
    <property type="match status" value="1"/>
</dbReference>
<feature type="transmembrane region" description="Helical" evidence="2">
    <location>
        <begin position="87"/>
        <end position="103"/>
    </location>
</feature>
<keyword evidence="2" id="KW-0812">Transmembrane</keyword>
<keyword evidence="2" id="KW-1133">Transmembrane helix</keyword>
<name>A0A5C1AJS6_9BACT</name>
<dbReference type="InterPro" id="IPR013783">
    <property type="entry name" value="Ig-like_fold"/>
</dbReference>
<evidence type="ECO:0000256" key="2">
    <source>
        <dbReference type="SAM" id="Phobius"/>
    </source>
</evidence>
<dbReference type="SUPFAM" id="SSF53300">
    <property type="entry name" value="vWA-like"/>
    <property type="match status" value="2"/>
</dbReference>
<feature type="domain" description="VWFA" evidence="3">
    <location>
        <begin position="186"/>
        <end position="377"/>
    </location>
</feature>
<sequence length="1206" mass="131396">MGRLSEFLTLHWFALVFLGVAAILLLKRWRIPAASLALFAAGGLSLSGVQVDLFGRFHLASTLFAVALFVLLLSLAVVVLGRAWSPLLAGILAVSLLLGLGGWCETDIGEALAEVARMTRSVQFTRPWWLALLLCVPVVLLLARRSLAGLGRVRKWVTIGTRCVIVALLALALAEPRVNRPSENVAVLFVLDRSQSVPQDIDPAANVADQVDRRWQRIRGFVRDAVLSRGVEHSRDKAGVVLFGKRPKLALPPASVRDRFEVDDRMAGPIDGQYTDIAAALKLAVASFPEGNGKRVVLVSDGNENMGNAVEQAAVAKQNGVAIDVVSIAPGYKNEGEVLVQSVEAPPVTTTGTRLPLRVLVRNTSATRVVRGILELVRVGLSEDGSEKVEQVAIEADQPQVLDAPMGKPATIILQPGLNSLKFRDTPPKPGETSFSYRATFTPILSGVPSANGQLGDIVVGLPNDRVANNRASTAVVMRGQRRVLFVEEPKNGRSEHAHLIRTLLRADVKVSVASPAKLPAEVADFALFLTNYDCIVLANVPAEVFSRDQMEVIRTSVHDQGTGLIMIGGPDSFGPGGYQNTPVEEALPVFCEIKSPMAAGKGGLILIMHASEMADGNHWQKVIAKLAIERLSAPDMIGVMQYGFGAGAAGVSWVIPFQDVGGDKSRLLAKIDRMDPQDMLHFDPFLTAAADTLSNPDYNLAVRHCIVISDGDPQYGPAGQAATAKMAANAITCTTVGVATHGMAETGRMKSIAEATKDGRGNPGSYYEPKDPSQLPAIYIKESRRISQSFIYDKAFLPKHLIVGGITEGVPRELPPLRGFVRTTYKESPLAQFRIEGPPIANDIRFPILASWQYGLGRAIAFTSDARTQPTANVKGWDADWVESDIYKKFWEQAITWSLRPAESGRMTVTSEYRGGRVRVTVTARDERDRPVNGLDLQGKISLPRAPKPGEKVPAVEFKRKGPGQYEAEFAADEAGTYFVTVQGRQPGVGKNTGAMFDTARTGVTLPYSQEFADLDTNTALLKQLAEITGGRYYTDDPDQLQQLAKSSELFREAPKTSRAYQPFWYWLVFAAGVLLLLDVGVRRIAVEWLEVRAEAARFWSRLREKPAAEASATLSQLQRRKLQVQEEIERERAARRFETTGTPPEPPPRGADEIAAGPTSPLPPAPPLRTEDRPKTDEPQDMMSRLKKARDRADHKKDKKDDTP</sequence>
<feature type="transmembrane region" description="Helical" evidence="2">
    <location>
        <begin position="57"/>
        <end position="80"/>
    </location>
</feature>
<dbReference type="Gene3D" id="2.60.40.10">
    <property type="entry name" value="Immunoglobulins"/>
    <property type="match status" value="1"/>
</dbReference>
<feature type="transmembrane region" description="Helical" evidence="2">
    <location>
        <begin position="127"/>
        <end position="144"/>
    </location>
</feature>
<dbReference type="PROSITE" id="PS50234">
    <property type="entry name" value="VWFA"/>
    <property type="match status" value="1"/>
</dbReference>
<feature type="transmembrane region" description="Helical" evidence="2">
    <location>
        <begin position="156"/>
        <end position="174"/>
    </location>
</feature>
<accession>A0A5C1AJS6</accession>
<dbReference type="Gene3D" id="3.40.50.880">
    <property type="match status" value="2"/>
</dbReference>
<feature type="transmembrane region" description="Helical" evidence="2">
    <location>
        <begin position="33"/>
        <end position="51"/>
    </location>
</feature>
<evidence type="ECO:0000313" key="4">
    <source>
        <dbReference type="EMBL" id="QEL18266.1"/>
    </source>
</evidence>
<dbReference type="InterPro" id="IPR036465">
    <property type="entry name" value="vWFA_dom_sf"/>
</dbReference>
<dbReference type="CDD" id="cd00198">
    <property type="entry name" value="vWFA"/>
    <property type="match status" value="1"/>
</dbReference>
<dbReference type="AlphaFoldDB" id="A0A5C1AJS6"/>
<dbReference type="InterPro" id="IPR002035">
    <property type="entry name" value="VWF_A"/>
</dbReference>
<feature type="region of interest" description="Disordered" evidence="1">
    <location>
        <begin position="1134"/>
        <end position="1206"/>
    </location>
</feature>
<dbReference type="Gene3D" id="3.40.50.410">
    <property type="entry name" value="von Willebrand factor, type A domain"/>
    <property type="match status" value="1"/>
</dbReference>
<keyword evidence="5" id="KW-1185">Reference proteome</keyword>
<dbReference type="InterPro" id="IPR029062">
    <property type="entry name" value="Class_I_gatase-like"/>
</dbReference>
<dbReference type="Proteomes" id="UP000324974">
    <property type="component" value="Chromosome"/>
</dbReference>
<protein>
    <submittedName>
        <fullName evidence="4">VWA domain-containing protein</fullName>
    </submittedName>
</protein>
<keyword evidence="2" id="KW-0472">Membrane</keyword>
<dbReference type="RefSeq" id="WP_149112789.1">
    <property type="nucleotide sequence ID" value="NZ_CP042425.1"/>
</dbReference>